<evidence type="ECO:0000313" key="1">
    <source>
        <dbReference type="EMBL" id="CBH97188.1"/>
    </source>
</evidence>
<sequence>MAAPVSQACLIAAQIQNPEGSRVILLHDHGKLPDVLKTHLVAHKLNTIHRASETRTPSP</sequence>
<name>E6PQI3_9ZZZZ</name>
<comment type="caution">
    <text evidence="1">The sequence shown here is derived from an EMBL/GenBank/DDBJ whole genome shotgun (WGS) entry which is preliminary data.</text>
</comment>
<organism evidence="1">
    <name type="scientific">mine drainage metagenome</name>
    <dbReference type="NCBI Taxonomy" id="410659"/>
    <lineage>
        <taxon>unclassified sequences</taxon>
        <taxon>metagenomes</taxon>
        <taxon>ecological metagenomes</taxon>
    </lineage>
</organism>
<dbReference type="EMBL" id="CABM01000042">
    <property type="protein sequence ID" value="CBH97188.1"/>
    <property type="molecule type" value="Genomic_DNA"/>
</dbReference>
<gene>
    <name evidence="1" type="ORF">CARN2_2660</name>
</gene>
<reference evidence="1" key="1">
    <citation type="submission" date="2009-10" db="EMBL/GenBank/DDBJ databases">
        <title>Diversity of trophic interactions inside an arsenic-rich microbial ecosystem.</title>
        <authorList>
            <person name="Bertin P.N."/>
            <person name="Heinrich-Salmeron A."/>
            <person name="Pelletier E."/>
            <person name="Goulhen-Chollet F."/>
            <person name="Arsene-Ploetze F."/>
            <person name="Gallien S."/>
            <person name="Calteau A."/>
            <person name="Vallenet D."/>
            <person name="Casiot C."/>
            <person name="Chane-Woon-Ming B."/>
            <person name="Giloteaux L."/>
            <person name="Barakat M."/>
            <person name="Bonnefoy V."/>
            <person name="Bruneel O."/>
            <person name="Chandler M."/>
            <person name="Cleiss J."/>
            <person name="Duran R."/>
            <person name="Elbaz-Poulichet F."/>
            <person name="Fonknechten N."/>
            <person name="Lauga B."/>
            <person name="Mornico D."/>
            <person name="Ortet P."/>
            <person name="Schaeffer C."/>
            <person name="Siguier P."/>
            <person name="Alexander Thil Smith A."/>
            <person name="Van Dorsselaer A."/>
            <person name="Weissenbach J."/>
            <person name="Medigue C."/>
            <person name="Le Paslier D."/>
        </authorList>
    </citation>
    <scope>NUCLEOTIDE SEQUENCE</scope>
</reference>
<protein>
    <submittedName>
        <fullName evidence="1">Uncharacterized protein</fullName>
    </submittedName>
</protein>
<accession>E6PQI3</accession>
<dbReference type="AlphaFoldDB" id="E6PQI3"/>
<proteinExistence type="predicted"/>